<name>A0A6A5UZI0_9PLEO</name>
<dbReference type="EC" id="2.7.11.1" evidence="1"/>
<dbReference type="Gene3D" id="1.10.510.10">
    <property type="entry name" value="Transferase(Phosphotransferase) domain 1"/>
    <property type="match status" value="1"/>
</dbReference>
<keyword evidence="3" id="KW-0547">Nucleotide-binding</keyword>
<gene>
    <name evidence="8" type="ORF">BU23DRAFT_571085</name>
</gene>
<dbReference type="Proteomes" id="UP000800036">
    <property type="component" value="Unassembled WGS sequence"/>
</dbReference>
<keyword evidence="4 8" id="KW-0418">Kinase</keyword>
<evidence type="ECO:0000256" key="2">
    <source>
        <dbReference type="ARBA" id="ARBA00022679"/>
    </source>
</evidence>
<protein>
    <recommendedName>
        <fullName evidence="1">non-specific serine/threonine protein kinase</fullName>
        <ecNumber evidence="1">2.7.11.1</ecNumber>
    </recommendedName>
</protein>
<dbReference type="GO" id="GO:0004674">
    <property type="term" value="F:protein serine/threonine kinase activity"/>
    <property type="evidence" value="ECO:0007669"/>
    <property type="project" value="UniProtKB-EC"/>
</dbReference>
<evidence type="ECO:0000256" key="3">
    <source>
        <dbReference type="ARBA" id="ARBA00022741"/>
    </source>
</evidence>
<keyword evidence="2" id="KW-0808">Transferase</keyword>
<dbReference type="AlphaFoldDB" id="A0A6A5UZI0"/>
<feature type="domain" description="Protein kinase" evidence="7">
    <location>
        <begin position="171"/>
        <end position="546"/>
    </location>
</feature>
<dbReference type="InterPro" id="IPR050660">
    <property type="entry name" value="NEK_Ser/Thr_kinase"/>
</dbReference>
<organism evidence="8 9">
    <name type="scientific">Bimuria novae-zelandiae CBS 107.79</name>
    <dbReference type="NCBI Taxonomy" id="1447943"/>
    <lineage>
        <taxon>Eukaryota</taxon>
        <taxon>Fungi</taxon>
        <taxon>Dikarya</taxon>
        <taxon>Ascomycota</taxon>
        <taxon>Pezizomycotina</taxon>
        <taxon>Dothideomycetes</taxon>
        <taxon>Pleosporomycetidae</taxon>
        <taxon>Pleosporales</taxon>
        <taxon>Massarineae</taxon>
        <taxon>Didymosphaeriaceae</taxon>
        <taxon>Bimuria</taxon>
    </lineage>
</organism>
<dbReference type="Pfam" id="PF00069">
    <property type="entry name" value="Pkinase"/>
    <property type="match status" value="1"/>
</dbReference>
<dbReference type="InterPro" id="IPR000719">
    <property type="entry name" value="Prot_kinase_dom"/>
</dbReference>
<sequence>MAAPQLPGQTHPIGNYQFRNNKERADFDTVLTTTDECSAYINYASQPAQAALTAGHARMRRFLGLVRTGLDPQAKNQLVQNEANQRIANGNPPYIGPLHLRNGPLAPPPPQQPQLPAQAAQNQQIPPNLPNPAPVAVDVWFTDDDDAPTNLEEAYYVTPPPPGVDPQGLNWRFAKMLLKKSNGNAHRRGLVSVRLYIGEDPATGTVVDRIVLKVEEWATPNPVTGTGVSPPVPNHVQHQINEQINRYHMLAQKTVDSILRPRAWANSTFCRDDLDAQGNVNMSDPPPPGWEGPKGQTFPLQFWYHGTRSYTDFLAGGDLDALFAMHFEAQTKVPEIFLWIILRDIAIALDYLARQVSTTITGDQLHGDIKPSNVLLRKIPGQYPQPVLADFDLAVELRAGHDTPGQAGGTDGYRPPEQVRGLRATHRLTTTMTPKADIWALGGVVWNLMNTHLAMLIDVRNLQDKFFRRQRFDNHVNHFQAQVATFETTLAKLRRQLHDGPMMVALPPQQQRWTQSLKGVVNECTRNAPTQRPTARDVILRAQEQLKEICSLIGIDRLTAEPAYDFAHLVLGQEQFAPGRAYVITRRR</sequence>
<accession>A0A6A5UZI0</accession>
<dbReference type="PROSITE" id="PS50011">
    <property type="entry name" value="PROTEIN_KINASE_DOM"/>
    <property type="match status" value="1"/>
</dbReference>
<evidence type="ECO:0000259" key="7">
    <source>
        <dbReference type="PROSITE" id="PS50011"/>
    </source>
</evidence>
<evidence type="ECO:0000256" key="6">
    <source>
        <dbReference type="SAM" id="MobiDB-lite"/>
    </source>
</evidence>
<keyword evidence="9" id="KW-1185">Reference proteome</keyword>
<reference evidence="8" key="1">
    <citation type="journal article" date="2020" name="Stud. Mycol.">
        <title>101 Dothideomycetes genomes: a test case for predicting lifestyles and emergence of pathogens.</title>
        <authorList>
            <person name="Haridas S."/>
            <person name="Albert R."/>
            <person name="Binder M."/>
            <person name="Bloem J."/>
            <person name="Labutti K."/>
            <person name="Salamov A."/>
            <person name="Andreopoulos B."/>
            <person name="Baker S."/>
            <person name="Barry K."/>
            <person name="Bills G."/>
            <person name="Bluhm B."/>
            <person name="Cannon C."/>
            <person name="Castanera R."/>
            <person name="Culley D."/>
            <person name="Daum C."/>
            <person name="Ezra D."/>
            <person name="Gonzalez J."/>
            <person name="Henrissat B."/>
            <person name="Kuo A."/>
            <person name="Liang C."/>
            <person name="Lipzen A."/>
            <person name="Lutzoni F."/>
            <person name="Magnuson J."/>
            <person name="Mondo S."/>
            <person name="Nolan M."/>
            <person name="Ohm R."/>
            <person name="Pangilinan J."/>
            <person name="Park H.-J."/>
            <person name="Ramirez L."/>
            <person name="Alfaro M."/>
            <person name="Sun H."/>
            <person name="Tritt A."/>
            <person name="Yoshinaga Y."/>
            <person name="Zwiers L.-H."/>
            <person name="Turgeon B."/>
            <person name="Goodwin S."/>
            <person name="Spatafora J."/>
            <person name="Crous P."/>
            <person name="Grigoriev I."/>
        </authorList>
    </citation>
    <scope>NUCLEOTIDE SEQUENCE</scope>
    <source>
        <strain evidence="8">CBS 107.79</strain>
    </source>
</reference>
<evidence type="ECO:0000256" key="1">
    <source>
        <dbReference type="ARBA" id="ARBA00012513"/>
    </source>
</evidence>
<evidence type="ECO:0000313" key="8">
    <source>
        <dbReference type="EMBL" id="KAF1970028.1"/>
    </source>
</evidence>
<evidence type="ECO:0000256" key="4">
    <source>
        <dbReference type="ARBA" id="ARBA00022777"/>
    </source>
</evidence>
<evidence type="ECO:0000256" key="5">
    <source>
        <dbReference type="ARBA" id="ARBA00022840"/>
    </source>
</evidence>
<dbReference type="EMBL" id="ML976704">
    <property type="protein sequence ID" value="KAF1970028.1"/>
    <property type="molecule type" value="Genomic_DNA"/>
</dbReference>
<proteinExistence type="predicted"/>
<dbReference type="PANTHER" id="PTHR43671:SF13">
    <property type="entry name" value="SERINE_THREONINE-PROTEIN KINASE NEK2"/>
    <property type="match status" value="1"/>
</dbReference>
<dbReference type="SMART" id="SM00220">
    <property type="entry name" value="S_TKc"/>
    <property type="match status" value="1"/>
</dbReference>
<dbReference type="InterPro" id="IPR011009">
    <property type="entry name" value="Kinase-like_dom_sf"/>
</dbReference>
<feature type="compositionally biased region" description="Low complexity" evidence="6">
    <location>
        <begin position="114"/>
        <end position="125"/>
    </location>
</feature>
<evidence type="ECO:0000313" key="9">
    <source>
        <dbReference type="Proteomes" id="UP000800036"/>
    </source>
</evidence>
<feature type="region of interest" description="Disordered" evidence="6">
    <location>
        <begin position="87"/>
        <end position="125"/>
    </location>
</feature>
<dbReference type="PANTHER" id="PTHR43671">
    <property type="entry name" value="SERINE/THREONINE-PROTEIN KINASE NEK"/>
    <property type="match status" value="1"/>
</dbReference>
<keyword evidence="5" id="KW-0067">ATP-binding</keyword>
<dbReference type="SUPFAM" id="SSF56112">
    <property type="entry name" value="Protein kinase-like (PK-like)"/>
    <property type="match status" value="1"/>
</dbReference>
<dbReference type="OrthoDB" id="310217at2759"/>
<dbReference type="GO" id="GO:0005524">
    <property type="term" value="F:ATP binding"/>
    <property type="evidence" value="ECO:0007669"/>
    <property type="project" value="UniProtKB-KW"/>
</dbReference>